<reference evidence="1" key="1">
    <citation type="submission" date="2023-03" db="EMBL/GenBank/DDBJ databases">
        <title>MT1 and MT2 Draft Genomes of Novel Species.</title>
        <authorList>
            <person name="Venkateswaran K."/>
        </authorList>
    </citation>
    <scope>NUCLEOTIDE SEQUENCE</scope>
    <source>
        <strain evidence="1">F6_8S_P_1A</strain>
    </source>
</reference>
<dbReference type="EMBL" id="JAROCB010000002">
    <property type="protein sequence ID" value="MDN4597618.1"/>
    <property type="molecule type" value="Genomic_DNA"/>
</dbReference>
<sequence>MTFRIPLVRRTPARRTVTALVLAGAAFTGLTACTLWAPQDTLYIEEASVGPSATVGDVFVGNAVLVSGGDDTANLVVTLVNEGSDTQHVQLSPQGGQSISVTLKPRQTRQLGDPPDDLSSVTGLDAKPGSLTTVTVTSAGNTVGLQVPVVTGSLQPYGTLTPSPSS</sequence>
<evidence type="ECO:0000313" key="2">
    <source>
        <dbReference type="Proteomes" id="UP001174210"/>
    </source>
</evidence>
<dbReference type="PROSITE" id="PS51257">
    <property type="entry name" value="PROKAR_LIPOPROTEIN"/>
    <property type="match status" value="1"/>
</dbReference>
<gene>
    <name evidence="1" type="ORF">P5G59_10740</name>
</gene>
<keyword evidence="2" id="KW-1185">Reference proteome</keyword>
<protein>
    <recommendedName>
        <fullName evidence="3">Lipoprotein</fullName>
    </recommendedName>
</protein>
<dbReference type="RefSeq" id="WP_301218765.1">
    <property type="nucleotide sequence ID" value="NZ_JAROCB010000002.1"/>
</dbReference>
<organism evidence="1 2">
    <name type="scientific">Leifsonia virtsii</name>
    <dbReference type="NCBI Taxonomy" id="3035915"/>
    <lineage>
        <taxon>Bacteria</taxon>
        <taxon>Bacillati</taxon>
        <taxon>Actinomycetota</taxon>
        <taxon>Actinomycetes</taxon>
        <taxon>Micrococcales</taxon>
        <taxon>Microbacteriaceae</taxon>
        <taxon>Leifsonia</taxon>
    </lineage>
</organism>
<name>A0ABT8IXS1_9MICO</name>
<comment type="caution">
    <text evidence="1">The sequence shown here is derived from an EMBL/GenBank/DDBJ whole genome shotgun (WGS) entry which is preliminary data.</text>
</comment>
<accession>A0ABT8IXS1</accession>
<evidence type="ECO:0000313" key="1">
    <source>
        <dbReference type="EMBL" id="MDN4597618.1"/>
    </source>
</evidence>
<proteinExistence type="predicted"/>
<dbReference type="Proteomes" id="UP001174210">
    <property type="component" value="Unassembled WGS sequence"/>
</dbReference>
<evidence type="ECO:0008006" key="3">
    <source>
        <dbReference type="Google" id="ProtNLM"/>
    </source>
</evidence>